<dbReference type="RefSeq" id="WP_169069094.1">
    <property type="nucleotide sequence ID" value="NZ_SPMX01000004.1"/>
</dbReference>
<keyword evidence="1" id="KW-0812">Transmembrane</keyword>
<evidence type="ECO:0000256" key="1">
    <source>
        <dbReference type="SAM" id="Phobius"/>
    </source>
</evidence>
<name>A0ABX1T4J1_9PROT</name>
<reference evidence="2" key="1">
    <citation type="submission" date="2019-03" db="EMBL/GenBank/DDBJ databases">
        <title>Metabolic reconstructions from genomes of highly enriched 'Candidatus Accumulibacter' and 'Candidatus Competibacter' bioreactor populations.</title>
        <authorList>
            <person name="Annavajhala M.K."/>
            <person name="Welles L."/>
            <person name="Abbas B."/>
            <person name="Sorokin D."/>
            <person name="Park H."/>
            <person name="Van Loosdrecht M."/>
            <person name="Chandran K."/>
        </authorList>
    </citation>
    <scope>NUCLEOTIDE SEQUENCE</scope>
    <source>
        <strain evidence="2">SBR_L</strain>
    </source>
</reference>
<accession>A0ABX1T4J1</accession>
<comment type="caution">
    <text evidence="2">The sequence shown here is derived from an EMBL/GenBank/DDBJ whole genome shotgun (WGS) entry which is preliminary data.</text>
</comment>
<keyword evidence="1" id="KW-0472">Membrane</keyword>
<feature type="transmembrane region" description="Helical" evidence="1">
    <location>
        <begin position="67"/>
        <end position="90"/>
    </location>
</feature>
<dbReference type="EMBL" id="SPMX01000004">
    <property type="protein sequence ID" value="NMQ04034.1"/>
    <property type="molecule type" value="Genomic_DNA"/>
</dbReference>
<keyword evidence="3" id="KW-1185">Reference proteome</keyword>
<proteinExistence type="predicted"/>
<evidence type="ECO:0008006" key="4">
    <source>
        <dbReference type="Google" id="ProtNLM"/>
    </source>
</evidence>
<evidence type="ECO:0000313" key="2">
    <source>
        <dbReference type="EMBL" id="NMQ04034.1"/>
    </source>
</evidence>
<sequence>MAFSAFRIWCSIHPNISGSGNVDFTDESLNLRLVSQSKGFSLASLRGPIAITGTFKSPTLRPEMGGVIARGALAVALGAVTSGVGVLIPLLDFGDDKDSDCALLIGQARSDARVQSSDFAPRAGKR</sequence>
<gene>
    <name evidence="2" type="ORF">E4Q08_01505</name>
</gene>
<dbReference type="Proteomes" id="UP000886469">
    <property type="component" value="Unassembled WGS sequence"/>
</dbReference>
<keyword evidence="1" id="KW-1133">Transmembrane helix</keyword>
<organism evidence="2 3">
    <name type="scientific">Candidatus Accumulibacter contiguus</name>
    <dbReference type="NCBI Taxonomy" id="2954381"/>
    <lineage>
        <taxon>Bacteria</taxon>
        <taxon>Pseudomonadati</taxon>
        <taxon>Pseudomonadota</taxon>
        <taxon>Betaproteobacteria</taxon>
        <taxon>Candidatus Accumulibacter</taxon>
    </lineage>
</organism>
<evidence type="ECO:0000313" key="3">
    <source>
        <dbReference type="Proteomes" id="UP000886469"/>
    </source>
</evidence>
<protein>
    <recommendedName>
        <fullName evidence="4">AsmA-like C-terminal domain-containing protein</fullName>
    </recommendedName>
</protein>